<gene>
    <name evidence="5" type="ORF">RJ641_010401</name>
</gene>
<keyword evidence="1 4" id="KW-0812">Transmembrane</keyword>
<keyword evidence="2 4" id="KW-1133">Transmembrane helix</keyword>
<dbReference type="AlphaFoldDB" id="A0AAN8V622"/>
<sequence length="191" mass="21221">MNAKKPHLAVILIQVLYSGMLLLSKAAFNGGINSFVFVFYRQTFSCFLLVPLALTLEWYYLSPYSFLFGRRGHHSHLQPSARSLCSLFNSELITLSLETCGVGLVYTSATLASATSNCLPAITFFLAFLHRIKQDGVMKAYTSKLLFTSLQCVLSSIQSSAIALALERDMNRWKLGSDVRLLAIAYCVTNQ</sequence>
<comment type="caution">
    <text evidence="5">The sequence shown here is derived from an EMBL/GenBank/DDBJ whole genome shotgun (WGS) entry which is preliminary data.</text>
</comment>
<dbReference type="EMBL" id="JBAMMX010000017">
    <property type="protein sequence ID" value="KAK6924201.1"/>
    <property type="molecule type" value="Genomic_DNA"/>
</dbReference>
<dbReference type="GO" id="GO:0016020">
    <property type="term" value="C:membrane"/>
    <property type="evidence" value="ECO:0007669"/>
    <property type="project" value="InterPro"/>
</dbReference>
<evidence type="ECO:0008006" key="7">
    <source>
        <dbReference type="Google" id="ProtNLM"/>
    </source>
</evidence>
<evidence type="ECO:0000256" key="1">
    <source>
        <dbReference type="ARBA" id="ARBA00022692"/>
    </source>
</evidence>
<organism evidence="5 6">
    <name type="scientific">Dillenia turbinata</name>
    <dbReference type="NCBI Taxonomy" id="194707"/>
    <lineage>
        <taxon>Eukaryota</taxon>
        <taxon>Viridiplantae</taxon>
        <taxon>Streptophyta</taxon>
        <taxon>Embryophyta</taxon>
        <taxon>Tracheophyta</taxon>
        <taxon>Spermatophyta</taxon>
        <taxon>Magnoliopsida</taxon>
        <taxon>eudicotyledons</taxon>
        <taxon>Gunneridae</taxon>
        <taxon>Pentapetalae</taxon>
        <taxon>Dilleniales</taxon>
        <taxon>Dilleniaceae</taxon>
        <taxon>Dillenia</taxon>
    </lineage>
</organism>
<dbReference type="GO" id="GO:0022857">
    <property type="term" value="F:transmembrane transporter activity"/>
    <property type="evidence" value="ECO:0007669"/>
    <property type="project" value="InterPro"/>
</dbReference>
<feature type="transmembrane region" description="Helical" evidence="4">
    <location>
        <begin position="104"/>
        <end position="129"/>
    </location>
</feature>
<dbReference type="Proteomes" id="UP001370490">
    <property type="component" value="Unassembled WGS sequence"/>
</dbReference>
<dbReference type="PANTHER" id="PTHR31218">
    <property type="entry name" value="WAT1-RELATED PROTEIN"/>
    <property type="match status" value="1"/>
</dbReference>
<feature type="transmembrane region" description="Helical" evidence="4">
    <location>
        <begin position="35"/>
        <end position="61"/>
    </location>
</feature>
<evidence type="ECO:0000313" key="5">
    <source>
        <dbReference type="EMBL" id="KAK6924201.1"/>
    </source>
</evidence>
<evidence type="ECO:0000256" key="2">
    <source>
        <dbReference type="ARBA" id="ARBA00022989"/>
    </source>
</evidence>
<reference evidence="5 6" key="1">
    <citation type="submission" date="2023-12" db="EMBL/GenBank/DDBJ databases">
        <title>A high-quality genome assembly for Dillenia turbinata (Dilleniales).</title>
        <authorList>
            <person name="Chanderbali A."/>
        </authorList>
    </citation>
    <scope>NUCLEOTIDE SEQUENCE [LARGE SCALE GENOMIC DNA]</scope>
    <source>
        <strain evidence="5">LSX21</strain>
        <tissue evidence="5">Leaf</tissue>
    </source>
</reference>
<accession>A0AAN8V622</accession>
<protein>
    <recommendedName>
        <fullName evidence="7">WAT1-related protein</fullName>
    </recommendedName>
</protein>
<evidence type="ECO:0000313" key="6">
    <source>
        <dbReference type="Proteomes" id="UP001370490"/>
    </source>
</evidence>
<name>A0AAN8V622_9MAGN</name>
<dbReference type="InterPro" id="IPR030184">
    <property type="entry name" value="WAT1-related"/>
</dbReference>
<evidence type="ECO:0000256" key="3">
    <source>
        <dbReference type="ARBA" id="ARBA00023136"/>
    </source>
</evidence>
<evidence type="ECO:0000256" key="4">
    <source>
        <dbReference type="SAM" id="Phobius"/>
    </source>
</evidence>
<feature type="transmembrane region" description="Helical" evidence="4">
    <location>
        <begin position="6"/>
        <end position="23"/>
    </location>
</feature>
<proteinExistence type="predicted"/>
<keyword evidence="3 4" id="KW-0472">Membrane</keyword>
<keyword evidence="6" id="KW-1185">Reference proteome</keyword>